<dbReference type="SUPFAM" id="SSF55961">
    <property type="entry name" value="Bet v1-like"/>
    <property type="match status" value="1"/>
</dbReference>
<feature type="compositionally biased region" description="Polar residues" evidence="2">
    <location>
        <begin position="161"/>
        <end position="170"/>
    </location>
</feature>
<accession>A0A9X1X8U6</accession>
<dbReference type="RefSeq" id="WP_245132854.1">
    <property type="nucleotide sequence ID" value="NZ_JALJEJ010000013.1"/>
</dbReference>
<dbReference type="Pfam" id="PF08327">
    <property type="entry name" value="AHSA1"/>
    <property type="match status" value="1"/>
</dbReference>
<dbReference type="CDD" id="cd07814">
    <property type="entry name" value="SRPBCC_CalC_Aha1-like"/>
    <property type="match status" value="1"/>
</dbReference>
<dbReference type="InterPro" id="IPR023393">
    <property type="entry name" value="START-like_dom_sf"/>
</dbReference>
<feature type="region of interest" description="Disordered" evidence="2">
    <location>
        <begin position="152"/>
        <end position="190"/>
    </location>
</feature>
<reference evidence="4" key="1">
    <citation type="submission" date="2022-04" db="EMBL/GenBank/DDBJ databases">
        <title>Mucilaginibacter sp. RS28 isolated from freshwater.</title>
        <authorList>
            <person name="Ko S.-R."/>
        </authorList>
    </citation>
    <scope>NUCLEOTIDE SEQUENCE</scope>
    <source>
        <strain evidence="4">RS28</strain>
    </source>
</reference>
<keyword evidence="5" id="KW-1185">Reference proteome</keyword>
<dbReference type="Gene3D" id="3.30.530.20">
    <property type="match status" value="1"/>
</dbReference>
<name>A0A9X1X8U6_9SPHI</name>
<evidence type="ECO:0000313" key="5">
    <source>
        <dbReference type="Proteomes" id="UP001139450"/>
    </source>
</evidence>
<evidence type="ECO:0000313" key="4">
    <source>
        <dbReference type="EMBL" id="MCJ8211858.1"/>
    </source>
</evidence>
<organism evidence="4 5">
    <name type="scientific">Mucilaginibacter straminoryzae</name>
    <dbReference type="NCBI Taxonomy" id="2932774"/>
    <lineage>
        <taxon>Bacteria</taxon>
        <taxon>Pseudomonadati</taxon>
        <taxon>Bacteroidota</taxon>
        <taxon>Sphingobacteriia</taxon>
        <taxon>Sphingobacteriales</taxon>
        <taxon>Sphingobacteriaceae</taxon>
        <taxon>Mucilaginibacter</taxon>
    </lineage>
</organism>
<protein>
    <submittedName>
        <fullName evidence="4">SRPBCC domain-containing protein</fullName>
    </submittedName>
</protein>
<dbReference type="AlphaFoldDB" id="A0A9X1X8U6"/>
<sequence>MKTTQAPEVRVSKEFPVGKDKLYKAWTSEQELKEWWKPLKGKLAHVENDIHEGGKVKYAFENEGDPNYLVIEGNYEVAKPGEQLVYTWNWVSKEDLLNQGHYKLTVNFEDKGNGSSLSVIQEDIDEEEHVYPHHDGWEKSLDDLYHYLAGSHQGESALGSERNNSVQSQNEEGDVAGYNETPDQQKVAGA</sequence>
<evidence type="ECO:0000259" key="3">
    <source>
        <dbReference type="Pfam" id="PF08327"/>
    </source>
</evidence>
<comment type="caution">
    <text evidence="4">The sequence shown here is derived from an EMBL/GenBank/DDBJ whole genome shotgun (WGS) entry which is preliminary data.</text>
</comment>
<evidence type="ECO:0000256" key="1">
    <source>
        <dbReference type="ARBA" id="ARBA00006817"/>
    </source>
</evidence>
<dbReference type="Proteomes" id="UP001139450">
    <property type="component" value="Unassembled WGS sequence"/>
</dbReference>
<feature type="domain" description="Activator of Hsp90 ATPase homologue 1/2-like C-terminal" evidence="3">
    <location>
        <begin position="20"/>
        <end position="148"/>
    </location>
</feature>
<evidence type="ECO:0000256" key="2">
    <source>
        <dbReference type="SAM" id="MobiDB-lite"/>
    </source>
</evidence>
<dbReference type="EMBL" id="JALJEJ010000013">
    <property type="protein sequence ID" value="MCJ8211858.1"/>
    <property type="molecule type" value="Genomic_DNA"/>
</dbReference>
<gene>
    <name evidence="4" type="ORF">MUY27_19215</name>
</gene>
<proteinExistence type="inferred from homology"/>
<dbReference type="InterPro" id="IPR013538">
    <property type="entry name" value="ASHA1/2-like_C"/>
</dbReference>
<comment type="similarity">
    <text evidence="1">Belongs to the AHA1 family.</text>
</comment>